<evidence type="ECO:0000313" key="3">
    <source>
        <dbReference type="Proteomes" id="UP000018211"/>
    </source>
</evidence>
<reference evidence="2 3" key="1">
    <citation type="journal article" date="2013" name="ISME J.">
        <title>Comparative genomics of pathogenic lineages of Vibrio nigripulchritudo identifies virulence-associated traits.</title>
        <authorList>
            <person name="Goudenege D."/>
            <person name="Labreuche Y."/>
            <person name="Krin E."/>
            <person name="Ansquer D."/>
            <person name="Mangenot S."/>
            <person name="Calteau A."/>
            <person name="Medigue C."/>
            <person name="Mazel D."/>
            <person name="Polz M.F."/>
            <person name="Le Roux F."/>
        </authorList>
    </citation>
    <scope>NUCLEOTIDE SEQUENCE [LARGE SCALE GENOMIC DNA]</scope>
    <source>
        <strain evidence="2 3">SOn1</strain>
    </source>
</reference>
<evidence type="ECO:0000256" key="1">
    <source>
        <dbReference type="SAM" id="MobiDB-lite"/>
    </source>
</evidence>
<dbReference type="Gene3D" id="3.40.1580.10">
    <property type="entry name" value="SMI1/KNR4-like"/>
    <property type="match status" value="1"/>
</dbReference>
<accession>A0AAV2W012</accession>
<protein>
    <submittedName>
        <fullName evidence="2">Uncharacterized protein</fullName>
    </submittedName>
</protein>
<feature type="region of interest" description="Disordered" evidence="1">
    <location>
        <begin position="118"/>
        <end position="143"/>
    </location>
</feature>
<dbReference type="AlphaFoldDB" id="A0AAV2W012"/>
<dbReference type="Proteomes" id="UP000018211">
    <property type="component" value="Unassembled WGS sequence"/>
</dbReference>
<gene>
    <name evidence="2" type="ORF">VIBNISOn1_p0051</name>
</gene>
<comment type="caution">
    <text evidence="2">The sequence shown here is derived from an EMBL/GenBank/DDBJ whole genome shotgun (WGS) entry which is preliminary data.</text>
</comment>
<dbReference type="InterPro" id="IPR037883">
    <property type="entry name" value="Knr4/Smi1-like_sf"/>
</dbReference>
<evidence type="ECO:0000313" key="2">
    <source>
        <dbReference type="EMBL" id="CCO50214.1"/>
    </source>
</evidence>
<dbReference type="EMBL" id="CAOF01000199">
    <property type="protein sequence ID" value="CCO50214.1"/>
    <property type="molecule type" value="Genomic_DNA"/>
</dbReference>
<feature type="compositionally biased region" description="Basic residues" evidence="1">
    <location>
        <begin position="118"/>
        <end position="128"/>
    </location>
</feature>
<sequence>MKLSDGLYTSKNWGAGTADIEVRNSDYEVQVYLPGYVMIGDDISGTALVMKLDENNVYEIAMGVLDLSAMEKSVDVLLSCSFSLKERKETENNDALRSIQPNPSVIEPLSLQEYEHKGHVKTQGRSRHQQTFGKTHTGNHKRHCRALQTREYRLSSMVTIRLGILSF</sequence>
<dbReference type="RefSeq" id="WP_022614084.1">
    <property type="nucleotide sequence ID" value="NZ_LK391966.1"/>
</dbReference>
<proteinExistence type="predicted"/>
<name>A0AAV2W012_9VIBR</name>
<organism evidence="2 3">
    <name type="scientific">Vibrio nigripulchritudo SOn1</name>
    <dbReference type="NCBI Taxonomy" id="1238450"/>
    <lineage>
        <taxon>Bacteria</taxon>
        <taxon>Pseudomonadati</taxon>
        <taxon>Pseudomonadota</taxon>
        <taxon>Gammaproteobacteria</taxon>
        <taxon>Vibrionales</taxon>
        <taxon>Vibrionaceae</taxon>
        <taxon>Vibrio</taxon>
    </lineage>
</organism>